<dbReference type="InterPro" id="IPR022941">
    <property type="entry name" value="SRP54"/>
</dbReference>
<comment type="similarity">
    <text evidence="1 9">Belongs to the GTP-binding SRP family. SRP54 subfamily.</text>
</comment>
<comment type="domain">
    <text evidence="9">Composed of three domains: the N-terminal N domain, which is responsible for interactions with the ribosome, the central G domain, which binds GTP, and the C-terminal M domain, which binds the RNA and the signal sequence of the RNC.</text>
</comment>
<dbReference type="InterPro" id="IPR000897">
    <property type="entry name" value="SRP54_GTPase_dom"/>
</dbReference>
<evidence type="ECO:0000256" key="8">
    <source>
        <dbReference type="ARBA" id="ARBA00048027"/>
    </source>
</evidence>
<dbReference type="Gene3D" id="3.40.50.300">
    <property type="entry name" value="P-loop containing nucleotide triphosphate hydrolases"/>
    <property type="match status" value="1"/>
</dbReference>
<dbReference type="Gene3D" id="1.10.260.30">
    <property type="entry name" value="Signal recognition particle, SRP54 subunit, M-domain"/>
    <property type="match status" value="1"/>
</dbReference>
<evidence type="ECO:0000259" key="12">
    <source>
        <dbReference type="SMART" id="SM00963"/>
    </source>
</evidence>
<dbReference type="Gene3D" id="1.20.120.140">
    <property type="entry name" value="Signal recognition particle SRP54, nucleotide-binding domain"/>
    <property type="match status" value="1"/>
</dbReference>
<dbReference type="InterPro" id="IPR004780">
    <property type="entry name" value="SRP"/>
</dbReference>
<organism evidence="13 14">
    <name type="scientific">Nitrogeniibacter mangrovi</name>
    <dbReference type="NCBI Taxonomy" id="2016596"/>
    <lineage>
        <taxon>Bacteria</taxon>
        <taxon>Pseudomonadati</taxon>
        <taxon>Pseudomonadota</taxon>
        <taxon>Betaproteobacteria</taxon>
        <taxon>Rhodocyclales</taxon>
        <taxon>Zoogloeaceae</taxon>
        <taxon>Nitrogeniibacter</taxon>
    </lineage>
</organism>
<keyword evidence="3 9" id="KW-0378">Hydrolase</keyword>
<comment type="function">
    <text evidence="9">Involved in targeting and insertion of nascent membrane proteins into the cytoplasmic membrane. Binds to the hydrophobic signal sequence of the ribosome-nascent chain (RNC) as it emerges from the ribosomes. The SRP-RNC complex is then targeted to the cytoplasmic membrane where it interacts with the SRP receptor FtsY. Interaction with FtsY leads to the transfer of the RNC complex to the Sec translocase for insertion into the membrane, the hydrolysis of GTP by both Ffh and FtsY, and the dissociation of the SRP-FtsY complex into the individual components.</text>
</comment>
<dbReference type="AlphaFoldDB" id="A0A6C1B486"/>
<proteinExistence type="inferred from homology"/>
<dbReference type="EC" id="3.6.5.4" evidence="9"/>
<feature type="domain" description="SRP54-type proteins GTP-binding" evidence="11">
    <location>
        <begin position="100"/>
        <end position="296"/>
    </location>
</feature>
<evidence type="ECO:0000313" key="13">
    <source>
        <dbReference type="EMBL" id="QID18506.1"/>
    </source>
</evidence>
<keyword evidence="5 9" id="KW-0342">GTP-binding</keyword>
<dbReference type="SMART" id="SM00382">
    <property type="entry name" value="AAA"/>
    <property type="match status" value="1"/>
</dbReference>
<dbReference type="InterPro" id="IPR013822">
    <property type="entry name" value="Signal_recog_particl_SRP54_hlx"/>
</dbReference>
<dbReference type="CDD" id="cd18539">
    <property type="entry name" value="SRP_G"/>
    <property type="match status" value="1"/>
</dbReference>
<feature type="domain" description="Signal recognition particle SRP54 helical bundle" evidence="12">
    <location>
        <begin position="1"/>
        <end position="86"/>
    </location>
</feature>
<feature type="binding site" evidence="9">
    <location>
        <begin position="190"/>
        <end position="194"/>
    </location>
    <ligand>
        <name>GTP</name>
        <dbReference type="ChEBI" id="CHEBI:37565"/>
    </ligand>
</feature>
<dbReference type="InterPro" id="IPR036891">
    <property type="entry name" value="Signal_recog_part_SRP54_M_sf"/>
</dbReference>
<dbReference type="Pfam" id="PF00448">
    <property type="entry name" value="SRP54"/>
    <property type="match status" value="1"/>
</dbReference>
<keyword evidence="2 9" id="KW-0547">Nucleotide-binding</keyword>
<feature type="domain" description="AAA+ ATPase" evidence="10">
    <location>
        <begin position="99"/>
        <end position="270"/>
    </location>
</feature>
<dbReference type="PANTHER" id="PTHR11564">
    <property type="entry name" value="SIGNAL RECOGNITION PARTICLE 54K PROTEIN SRP54"/>
    <property type="match status" value="1"/>
</dbReference>
<dbReference type="PANTHER" id="PTHR11564:SF5">
    <property type="entry name" value="SIGNAL RECOGNITION PARTICLE SUBUNIT SRP54"/>
    <property type="match status" value="1"/>
</dbReference>
<dbReference type="GO" id="GO:0006614">
    <property type="term" value="P:SRP-dependent cotranslational protein targeting to membrane"/>
    <property type="evidence" value="ECO:0007669"/>
    <property type="project" value="InterPro"/>
</dbReference>
<dbReference type="InterPro" id="IPR042101">
    <property type="entry name" value="SRP54_N_sf"/>
</dbReference>
<dbReference type="Pfam" id="PF02881">
    <property type="entry name" value="SRP54_N"/>
    <property type="match status" value="1"/>
</dbReference>
<evidence type="ECO:0000313" key="14">
    <source>
        <dbReference type="Proteomes" id="UP000501991"/>
    </source>
</evidence>
<sequence length="451" mass="48677">MLDNLTQRLTKVVKTIRGQARLTEDNIKDAMREVRMALLEADVALPVVKEFVSRVREKAVGQEVIGSLTPGQALVGVVHDELRTLMGGQHEGLNLAVTPPAIVLMAGLQGAGKTTTTGKLAKMLRERQKKKVLVVSTDVYRPAAIEQLKTVAAQAGVEFFPSEVSQKPVDIARAAVDYARKHFIDVLLVDTAGRLAIDTAMMEEIQALHAAVDPVETLFVVDAMLGQDAVNTAQAFNEALPLTGVVLTKLDGDARGGAALSVRHVTGKPLKFAGVAEKLDGLEEFHPDRMASRILGMGDILGLVDEARRNVDEEQAKAFAKKLKSGKGFDLNDFKDQIGQMRKMGGIGALMDKMPAQFAQAAGQLQGGVEEKMVGRVEGIINSMTPAERANPGILKASRKRRIAAGAGVPVQEVNRLLKQFEQTQKVMKQFSKGGMAKMMRGMKGMLPGMR</sequence>
<dbReference type="EMBL" id="CP048836">
    <property type="protein sequence ID" value="QID18506.1"/>
    <property type="molecule type" value="Genomic_DNA"/>
</dbReference>
<dbReference type="RefSeq" id="WP_173766224.1">
    <property type="nucleotide sequence ID" value="NZ_CP048836.1"/>
</dbReference>
<keyword evidence="7 9" id="KW-0687">Ribonucleoprotein</keyword>
<keyword evidence="6 9" id="KW-0733">Signal recognition particle</keyword>
<dbReference type="Proteomes" id="UP000501991">
    <property type="component" value="Chromosome"/>
</dbReference>
<dbReference type="GO" id="GO:0005525">
    <property type="term" value="F:GTP binding"/>
    <property type="evidence" value="ECO:0007669"/>
    <property type="project" value="UniProtKB-UniRule"/>
</dbReference>
<keyword evidence="9" id="KW-0963">Cytoplasm</keyword>
<gene>
    <name evidence="9 13" type="primary">ffh</name>
    <name evidence="13" type="ORF">G3580_13225</name>
</gene>
<evidence type="ECO:0000256" key="1">
    <source>
        <dbReference type="ARBA" id="ARBA00005450"/>
    </source>
</evidence>
<dbReference type="InterPro" id="IPR027417">
    <property type="entry name" value="P-loop_NTPase"/>
</dbReference>
<comment type="subcellular location">
    <subcellularLocation>
        <location evidence="9">Cytoplasm</location>
    </subcellularLocation>
    <text evidence="9">The SRP-RNC complex is targeted to the cytoplasmic membrane.</text>
</comment>
<dbReference type="SUPFAM" id="SSF47446">
    <property type="entry name" value="Signal peptide-binding domain"/>
    <property type="match status" value="1"/>
</dbReference>
<feature type="binding site" evidence="9">
    <location>
        <begin position="107"/>
        <end position="114"/>
    </location>
    <ligand>
        <name>GTP</name>
        <dbReference type="ChEBI" id="CHEBI:37565"/>
    </ligand>
</feature>
<dbReference type="FunFam" id="3.40.50.300:FF:000022">
    <property type="entry name" value="Signal recognition particle 54 kDa subunit"/>
    <property type="match status" value="1"/>
</dbReference>
<evidence type="ECO:0000256" key="6">
    <source>
        <dbReference type="ARBA" id="ARBA00023135"/>
    </source>
</evidence>
<dbReference type="SMART" id="SM00962">
    <property type="entry name" value="SRP54"/>
    <property type="match status" value="1"/>
</dbReference>
<evidence type="ECO:0000256" key="3">
    <source>
        <dbReference type="ARBA" id="ARBA00022801"/>
    </source>
</evidence>
<keyword evidence="14" id="KW-1185">Reference proteome</keyword>
<feature type="binding site" evidence="9">
    <location>
        <begin position="248"/>
        <end position="251"/>
    </location>
    <ligand>
        <name>GTP</name>
        <dbReference type="ChEBI" id="CHEBI:37565"/>
    </ligand>
</feature>
<dbReference type="InterPro" id="IPR004125">
    <property type="entry name" value="Signal_recog_particle_SRP54_M"/>
</dbReference>
<accession>A0A6C1B486</accession>
<dbReference type="GO" id="GO:0048500">
    <property type="term" value="C:signal recognition particle"/>
    <property type="evidence" value="ECO:0007669"/>
    <property type="project" value="UniProtKB-UniRule"/>
</dbReference>
<dbReference type="KEGG" id="azq:G3580_13225"/>
<evidence type="ECO:0000259" key="11">
    <source>
        <dbReference type="SMART" id="SM00962"/>
    </source>
</evidence>
<dbReference type="GO" id="GO:0008312">
    <property type="term" value="F:7S RNA binding"/>
    <property type="evidence" value="ECO:0007669"/>
    <property type="project" value="InterPro"/>
</dbReference>
<dbReference type="GO" id="GO:0003924">
    <property type="term" value="F:GTPase activity"/>
    <property type="evidence" value="ECO:0007669"/>
    <property type="project" value="UniProtKB-UniRule"/>
</dbReference>
<reference evidence="13 14" key="1">
    <citation type="submission" date="2020-02" db="EMBL/GenBank/DDBJ databases">
        <title>Nitrogenibacter mangrovi gen. nov., sp. nov. isolated from mangrove sediment, a denitrifying betaproteobacterium.</title>
        <authorList>
            <person name="Liao H."/>
            <person name="Tian Y."/>
        </authorList>
    </citation>
    <scope>NUCLEOTIDE SEQUENCE [LARGE SCALE GENOMIC DNA]</scope>
    <source>
        <strain evidence="13 14">M9-3-2</strain>
    </source>
</reference>
<evidence type="ECO:0000259" key="10">
    <source>
        <dbReference type="SMART" id="SM00382"/>
    </source>
</evidence>
<dbReference type="SMART" id="SM00963">
    <property type="entry name" value="SRP54_N"/>
    <property type="match status" value="1"/>
</dbReference>
<dbReference type="InterPro" id="IPR003593">
    <property type="entry name" value="AAA+_ATPase"/>
</dbReference>
<keyword evidence="4 9" id="KW-0694">RNA-binding</keyword>
<dbReference type="SUPFAM" id="SSF52540">
    <property type="entry name" value="P-loop containing nucleoside triphosphate hydrolases"/>
    <property type="match status" value="1"/>
</dbReference>
<evidence type="ECO:0000256" key="5">
    <source>
        <dbReference type="ARBA" id="ARBA00023134"/>
    </source>
</evidence>
<dbReference type="HAMAP" id="MF_00306">
    <property type="entry name" value="SRP54"/>
    <property type="match status" value="1"/>
</dbReference>
<name>A0A6C1B486_9RHOO</name>
<protein>
    <recommendedName>
        <fullName evidence="9">Signal recognition particle protein</fullName>
        <ecNumber evidence="9">3.6.5.4</ecNumber>
    </recommendedName>
    <alternativeName>
        <fullName evidence="9">Fifty-four homolog</fullName>
    </alternativeName>
</protein>
<comment type="catalytic activity">
    <reaction evidence="8 9">
        <text>GTP + H2O = GDP + phosphate + H(+)</text>
        <dbReference type="Rhea" id="RHEA:19669"/>
        <dbReference type="ChEBI" id="CHEBI:15377"/>
        <dbReference type="ChEBI" id="CHEBI:15378"/>
        <dbReference type="ChEBI" id="CHEBI:37565"/>
        <dbReference type="ChEBI" id="CHEBI:43474"/>
        <dbReference type="ChEBI" id="CHEBI:58189"/>
        <dbReference type="EC" id="3.6.5.4"/>
    </reaction>
</comment>
<comment type="subunit">
    <text evidence="9">Part of the signal recognition particle protein translocation system, which is composed of SRP and FtsY. SRP is a ribonucleoprotein composed of Ffh and a 4.5S RNA molecule.</text>
</comment>
<evidence type="ECO:0000256" key="2">
    <source>
        <dbReference type="ARBA" id="ARBA00022741"/>
    </source>
</evidence>
<dbReference type="NCBIfam" id="TIGR00959">
    <property type="entry name" value="ffh"/>
    <property type="match status" value="1"/>
</dbReference>
<evidence type="ECO:0000256" key="7">
    <source>
        <dbReference type="ARBA" id="ARBA00023274"/>
    </source>
</evidence>
<dbReference type="Pfam" id="PF02978">
    <property type="entry name" value="SRP_SPB"/>
    <property type="match status" value="1"/>
</dbReference>
<evidence type="ECO:0000256" key="4">
    <source>
        <dbReference type="ARBA" id="ARBA00022884"/>
    </source>
</evidence>
<evidence type="ECO:0000256" key="9">
    <source>
        <dbReference type="HAMAP-Rule" id="MF_00306"/>
    </source>
</evidence>